<evidence type="ECO:0000313" key="2">
    <source>
        <dbReference type="RefSeq" id="XP_029120021.1"/>
    </source>
</evidence>
<accession>A0A8N4F6A6</accession>
<dbReference type="Proteomes" id="UP000504607">
    <property type="component" value="Chromosome 4"/>
</dbReference>
<dbReference type="RefSeq" id="XP_029120021.1">
    <property type="nucleotide sequence ID" value="XM_029264188.1"/>
</dbReference>
<reference evidence="2" key="1">
    <citation type="submission" date="2025-08" db="UniProtKB">
        <authorList>
            <consortium name="RefSeq"/>
        </authorList>
    </citation>
    <scope>IDENTIFICATION</scope>
</reference>
<protein>
    <submittedName>
        <fullName evidence="2">Uncharacterized protein LOC105043849</fullName>
    </submittedName>
</protein>
<gene>
    <name evidence="2" type="primary">LOC105043849</name>
</gene>
<proteinExistence type="predicted"/>
<sequence>MKRLSNRLSLVHQRRRSGSRRSRLFFSPIFLLFLPPLDGRLTHLNRFFIPLNSFSLREEARGVEFEDDHDSSQEQTCRRVRPAMKALGLNLISLLLGPPGMENTKSDKDVIC</sequence>
<organism evidence="1 2">
    <name type="scientific">Elaeis guineensis var. tenera</name>
    <name type="common">Oil palm</name>
    <dbReference type="NCBI Taxonomy" id="51953"/>
    <lineage>
        <taxon>Eukaryota</taxon>
        <taxon>Viridiplantae</taxon>
        <taxon>Streptophyta</taxon>
        <taxon>Embryophyta</taxon>
        <taxon>Tracheophyta</taxon>
        <taxon>Spermatophyta</taxon>
        <taxon>Magnoliopsida</taxon>
        <taxon>Liliopsida</taxon>
        <taxon>Arecaceae</taxon>
        <taxon>Arecoideae</taxon>
        <taxon>Cocoseae</taxon>
        <taxon>Elaeidinae</taxon>
        <taxon>Elaeis</taxon>
    </lineage>
</organism>
<name>A0A8N4F6A6_ELAGV</name>
<evidence type="ECO:0000313" key="1">
    <source>
        <dbReference type="Proteomes" id="UP000504607"/>
    </source>
</evidence>
<dbReference type="AlphaFoldDB" id="A0A8N4F6A6"/>
<keyword evidence="1" id="KW-1185">Reference proteome</keyword>